<dbReference type="KEGG" id="apuu:APUU_50903A"/>
<dbReference type="GeneID" id="64976197"/>
<accession>A0A7R7XRS0</accession>
<feature type="region of interest" description="Disordered" evidence="1">
    <location>
        <begin position="1"/>
        <end position="147"/>
    </location>
</feature>
<evidence type="ECO:0000256" key="1">
    <source>
        <dbReference type="SAM" id="MobiDB-lite"/>
    </source>
</evidence>
<protein>
    <recommendedName>
        <fullName evidence="4">M-phase-specific PLK1-interacting protein</fullName>
    </recommendedName>
</protein>
<feature type="compositionally biased region" description="Basic and acidic residues" evidence="1">
    <location>
        <begin position="166"/>
        <end position="177"/>
    </location>
</feature>
<evidence type="ECO:0008006" key="4">
    <source>
        <dbReference type="Google" id="ProtNLM"/>
    </source>
</evidence>
<reference evidence="2" key="1">
    <citation type="submission" date="2021-01" db="EMBL/GenBank/DDBJ databases">
        <authorList>
            <consortium name="Aspergillus puulaauensis MK2 genome sequencing consortium"/>
            <person name="Kazuki M."/>
            <person name="Futagami T."/>
        </authorList>
    </citation>
    <scope>NUCLEOTIDE SEQUENCE</scope>
    <source>
        <strain evidence="2">MK2</strain>
    </source>
</reference>
<dbReference type="RefSeq" id="XP_041558386.1">
    <property type="nucleotide sequence ID" value="XM_041705953.1"/>
</dbReference>
<feature type="region of interest" description="Disordered" evidence="1">
    <location>
        <begin position="163"/>
        <end position="192"/>
    </location>
</feature>
<reference evidence="2" key="2">
    <citation type="submission" date="2021-02" db="EMBL/GenBank/DDBJ databases">
        <title>Aspergillus puulaauensis MK2 genome sequence.</title>
        <authorList>
            <person name="Futagami T."/>
            <person name="Mori K."/>
            <person name="Kadooka C."/>
            <person name="Tanaka T."/>
        </authorList>
    </citation>
    <scope>NUCLEOTIDE SEQUENCE</scope>
    <source>
        <strain evidence="2">MK2</strain>
    </source>
</reference>
<dbReference type="OrthoDB" id="4438748at2759"/>
<evidence type="ECO:0000313" key="3">
    <source>
        <dbReference type="Proteomes" id="UP000654913"/>
    </source>
</evidence>
<dbReference type="AlphaFoldDB" id="A0A7R7XRS0"/>
<evidence type="ECO:0000313" key="2">
    <source>
        <dbReference type="EMBL" id="BCS26192.1"/>
    </source>
</evidence>
<dbReference type="Proteomes" id="UP000654913">
    <property type="component" value="Chromosome 5"/>
</dbReference>
<proteinExistence type="predicted"/>
<dbReference type="EMBL" id="AP024447">
    <property type="protein sequence ID" value="BCS26192.1"/>
    <property type="molecule type" value="Genomic_DNA"/>
</dbReference>
<name>A0A7R7XRS0_9EURO</name>
<organism evidence="2 3">
    <name type="scientific">Aspergillus puulaauensis</name>
    <dbReference type="NCBI Taxonomy" id="1220207"/>
    <lineage>
        <taxon>Eukaryota</taxon>
        <taxon>Fungi</taxon>
        <taxon>Dikarya</taxon>
        <taxon>Ascomycota</taxon>
        <taxon>Pezizomycotina</taxon>
        <taxon>Eurotiomycetes</taxon>
        <taxon>Eurotiomycetidae</taxon>
        <taxon>Eurotiales</taxon>
        <taxon>Aspergillaceae</taxon>
        <taxon>Aspergillus</taxon>
    </lineage>
</organism>
<sequence>MGKGHRYQRSSSGTPFGSQNSFNRKRNFSPRSLPAPFHAPHDIGPFDGHPNSRFGFGPPGPSAPPSFGGWYPRHGRPAGNAGSPPQRPFDTTPPAMPYEFSQSQPFYPPMPYGNERRFSGPFRRSAEGFQDPQNKLFSDEYRSPGSHQAYQAPRIEAFSQVPSEQEWSRKNPCELRKPLAQGNKLRGDAPEFVPRGKCAVSKESGTKMKEPCWLVVSG</sequence>
<keyword evidence="3" id="KW-1185">Reference proteome</keyword>
<feature type="compositionally biased region" description="Polar residues" evidence="1">
    <location>
        <begin position="9"/>
        <end position="22"/>
    </location>
</feature>
<gene>
    <name evidence="2" type="ORF">APUU_50903A</name>
</gene>